<proteinExistence type="predicted"/>
<keyword evidence="2" id="KW-1185">Reference proteome</keyword>
<dbReference type="Proteomes" id="UP000541421">
    <property type="component" value="Unassembled WGS sequence"/>
</dbReference>
<comment type="caution">
    <text evidence="1">The sequence shown here is derived from an EMBL/GenBank/DDBJ whole genome shotgun (WGS) entry which is preliminary data.</text>
</comment>
<sequence length="81" mass="9625">MSYSYYIENSSYPDFPVIIRGLGNDWFSYKKYDWKTKQWDSPHSMYWGEKLFADCACDFKEISEEEAFAIIDKAQGKPLPF</sequence>
<name>A0A7Y4LB66_9BURK</name>
<gene>
    <name evidence="1" type="ORF">HKX40_03480</name>
</gene>
<accession>A0A7Y4LB66</accession>
<dbReference type="EMBL" id="JABGBO010000003">
    <property type="protein sequence ID" value="NOL49207.1"/>
    <property type="molecule type" value="Genomic_DNA"/>
</dbReference>
<reference evidence="1 2" key="1">
    <citation type="submission" date="2020-05" db="EMBL/GenBank/DDBJ databases">
        <authorList>
            <person name="Niu N."/>
        </authorList>
    </citation>
    <scope>NUCLEOTIDE SEQUENCE [LARGE SCALE GENOMIC DNA]</scope>
    <source>
        <strain evidence="1 2">LMG10982</strain>
    </source>
</reference>
<protein>
    <submittedName>
        <fullName evidence="1">Uncharacterized protein</fullName>
    </submittedName>
</protein>
<evidence type="ECO:0000313" key="1">
    <source>
        <dbReference type="EMBL" id="NOL49207.1"/>
    </source>
</evidence>
<organism evidence="1 2">
    <name type="scientific">Pelistega europaea</name>
    <dbReference type="NCBI Taxonomy" id="106147"/>
    <lineage>
        <taxon>Bacteria</taxon>
        <taxon>Pseudomonadati</taxon>
        <taxon>Pseudomonadota</taxon>
        <taxon>Betaproteobacteria</taxon>
        <taxon>Burkholderiales</taxon>
        <taxon>Alcaligenaceae</taxon>
        <taxon>Pelistega</taxon>
    </lineage>
</organism>
<dbReference type="RefSeq" id="WP_171588179.1">
    <property type="nucleotide sequence ID" value="NZ_JABGBO010000003.1"/>
</dbReference>
<dbReference type="AlphaFoldDB" id="A0A7Y4LB66"/>
<evidence type="ECO:0000313" key="2">
    <source>
        <dbReference type="Proteomes" id="UP000541421"/>
    </source>
</evidence>